<protein>
    <recommendedName>
        <fullName evidence="2">DUF732 domain-containing protein</fullName>
    </recommendedName>
</protein>
<gene>
    <name evidence="3" type="ORF">BST39_26575</name>
</gene>
<evidence type="ECO:0000256" key="1">
    <source>
        <dbReference type="SAM" id="SignalP"/>
    </source>
</evidence>
<keyword evidence="1" id="KW-0732">Signal</keyword>
<dbReference type="Proteomes" id="UP000192513">
    <property type="component" value="Unassembled WGS sequence"/>
</dbReference>
<proteinExistence type="predicted"/>
<evidence type="ECO:0000313" key="4">
    <source>
        <dbReference type="Proteomes" id="UP000192513"/>
    </source>
</evidence>
<feature type="domain" description="DUF732" evidence="2">
    <location>
        <begin position="34"/>
        <end position="113"/>
    </location>
</feature>
<feature type="chain" id="PRO_5038595566" description="DUF732 domain-containing protein" evidence="1">
    <location>
        <begin position="29"/>
        <end position="114"/>
    </location>
</feature>
<dbReference type="RefSeq" id="WP_083176022.1">
    <property type="nucleotide sequence ID" value="NZ_AP022619.1"/>
</dbReference>
<dbReference type="EMBL" id="MVIE01000061">
    <property type="protein sequence ID" value="ORB33355.1"/>
    <property type="molecule type" value="Genomic_DNA"/>
</dbReference>
<comment type="caution">
    <text evidence="3">The sequence shown here is derived from an EMBL/GenBank/DDBJ whole genome shotgun (WGS) entry which is preliminary data.</text>
</comment>
<accession>A0A1X0I2T4</accession>
<dbReference type="AlphaFoldDB" id="A0A1X0I2T4"/>
<keyword evidence="4" id="KW-1185">Reference proteome</keyword>
<reference evidence="3 4" key="1">
    <citation type="submission" date="2017-02" db="EMBL/GenBank/DDBJ databases">
        <title>The new phylogeny of genus Mycobacterium.</title>
        <authorList>
            <person name="Tortoli E."/>
            <person name="Trovato A."/>
            <person name="Cirillo D.M."/>
        </authorList>
    </citation>
    <scope>NUCLEOTIDE SEQUENCE [LARGE SCALE GENOMIC DNA]</scope>
    <source>
        <strain evidence="3 4">DSM 45000</strain>
    </source>
</reference>
<dbReference type="Pfam" id="PF05305">
    <property type="entry name" value="DUF732"/>
    <property type="match status" value="1"/>
</dbReference>
<dbReference type="InterPro" id="IPR007969">
    <property type="entry name" value="DUF732"/>
</dbReference>
<evidence type="ECO:0000259" key="2">
    <source>
        <dbReference type="Pfam" id="PF05305"/>
    </source>
</evidence>
<feature type="signal peptide" evidence="1">
    <location>
        <begin position="1"/>
        <end position="28"/>
    </location>
</feature>
<sequence length="114" mass="11761">MTARRFCGRLMSTALAGGPLLAAGVMWADPVRADAATFVSDLHKDGVRAVSGGDAALVQMGLSVCQQLAWGAPPSQLEGLAVQRSDSRQGTGGITPRQADDVVIDAVRDLCPNA</sequence>
<dbReference type="OrthoDB" id="4746461at2"/>
<name>A0A1X0I2T4_9MYCO</name>
<organism evidence="3 4">
    <name type="scientific">Mycobacterium paraseoulense</name>
    <dbReference type="NCBI Taxonomy" id="590652"/>
    <lineage>
        <taxon>Bacteria</taxon>
        <taxon>Bacillati</taxon>
        <taxon>Actinomycetota</taxon>
        <taxon>Actinomycetes</taxon>
        <taxon>Mycobacteriales</taxon>
        <taxon>Mycobacteriaceae</taxon>
        <taxon>Mycobacterium</taxon>
    </lineage>
</organism>
<evidence type="ECO:0000313" key="3">
    <source>
        <dbReference type="EMBL" id="ORB33355.1"/>
    </source>
</evidence>